<protein>
    <submittedName>
        <fullName evidence="1">Thioesterase</fullName>
    </submittedName>
</protein>
<dbReference type="PANTHER" id="PTHR31793">
    <property type="entry name" value="4-HYDROXYBENZOYL-COA THIOESTERASE FAMILY MEMBER"/>
    <property type="match status" value="1"/>
</dbReference>
<evidence type="ECO:0000313" key="1">
    <source>
        <dbReference type="EMBL" id="RDD60269.1"/>
    </source>
</evidence>
<dbReference type="GO" id="GO:0047617">
    <property type="term" value="F:fatty acyl-CoA hydrolase activity"/>
    <property type="evidence" value="ECO:0007669"/>
    <property type="project" value="TreeGrafter"/>
</dbReference>
<proteinExistence type="predicted"/>
<dbReference type="Pfam" id="PF13279">
    <property type="entry name" value="4HBT_2"/>
    <property type="match status" value="1"/>
</dbReference>
<dbReference type="EMBL" id="QPMH01000032">
    <property type="protein sequence ID" value="RDD60269.1"/>
    <property type="molecule type" value="Genomic_DNA"/>
</dbReference>
<dbReference type="RefSeq" id="WP_114583793.1">
    <property type="nucleotide sequence ID" value="NZ_QPMH01000032.1"/>
</dbReference>
<gene>
    <name evidence="1" type="ORF">DRB17_18910</name>
</gene>
<dbReference type="InterPro" id="IPR050563">
    <property type="entry name" value="4-hydroxybenzoyl-CoA_TE"/>
</dbReference>
<dbReference type="Gene3D" id="3.10.129.10">
    <property type="entry name" value="Hotdog Thioesterase"/>
    <property type="match status" value="1"/>
</dbReference>
<dbReference type="Proteomes" id="UP000253941">
    <property type="component" value="Unassembled WGS sequence"/>
</dbReference>
<evidence type="ECO:0000313" key="2">
    <source>
        <dbReference type="Proteomes" id="UP000253941"/>
    </source>
</evidence>
<dbReference type="CDD" id="cd00586">
    <property type="entry name" value="4HBT"/>
    <property type="match status" value="1"/>
</dbReference>
<sequence>MTTLPTHREAVRPEWIDYNGHMSEAFYVLVFGHATDGVMAYLGMDEAYRTHTGRSLYTVEAHVRYLREVSEGASLAVTSTVAAFDDKRLHLCHEMAVDGGTVATEEIMALHVDGATGRTAPFPDGIRDNMRALTASPPAWAGRRIAVPARG</sequence>
<comment type="caution">
    <text evidence="1">The sequence shown here is derived from an EMBL/GenBank/DDBJ whole genome shotgun (WGS) entry which is preliminary data.</text>
</comment>
<dbReference type="InterPro" id="IPR029069">
    <property type="entry name" value="HotDog_dom_sf"/>
</dbReference>
<dbReference type="SUPFAM" id="SSF54637">
    <property type="entry name" value="Thioesterase/thiol ester dehydrase-isomerase"/>
    <property type="match status" value="1"/>
</dbReference>
<organism evidence="1 2">
    <name type="scientific">Ferruginivarius sediminum</name>
    <dbReference type="NCBI Taxonomy" id="2661937"/>
    <lineage>
        <taxon>Bacteria</taxon>
        <taxon>Pseudomonadati</taxon>
        <taxon>Pseudomonadota</taxon>
        <taxon>Alphaproteobacteria</taxon>
        <taxon>Rhodospirillales</taxon>
        <taxon>Rhodospirillaceae</taxon>
        <taxon>Ferruginivarius</taxon>
    </lineage>
</organism>
<dbReference type="AlphaFoldDB" id="A0A369T4L8"/>
<accession>A0A369T4L8</accession>
<reference evidence="1 2" key="1">
    <citation type="submission" date="2018-07" db="EMBL/GenBank/DDBJ databases">
        <title>Venubactetium sediminum gen. nov., sp. nov., isolated from a marine solar saltern.</title>
        <authorList>
            <person name="Wang S."/>
        </authorList>
    </citation>
    <scope>NUCLEOTIDE SEQUENCE [LARGE SCALE GENOMIC DNA]</scope>
    <source>
        <strain evidence="1 2">WD2A32</strain>
    </source>
</reference>
<dbReference type="PANTHER" id="PTHR31793:SF2">
    <property type="entry name" value="BLR1345 PROTEIN"/>
    <property type="match status" value="1"/>
</dbReference>
<name>A0A369T4L8_9PROT</name>
<keyword evidence="2" id="KW-1185">Reference proteome</keyword>